<dbReference type="Gene3D" id="3.30.2310.20">
    <property type="entry name" value="RelE-like"/>
    <property type="match status" value="1"/>
</dbReference>
<reference evidence="3" key="1">
    <citation type="submission" date="2017-09" db="EMBL/GenBank/DDBJ databases">
        <title>Depth-based differentiation of microbial function through sediment-hosted aquifers and enrichment of novel symbionts in the deep terrestrial subsurface.</title>
        <authorList>
            <person name="Probst A.J."/>
            <person name="Ladd B."/>
            <person name="Jarett J.K."/>
            <person name="Geller-Mcgrath D.E."/>
            <person name="Sieber C.M.K."/>
            <person name="Emerson J.B."/>
            <person name="Anantharaman K."/>
            <person name="Thomas B.C."/>
            <person name="Malmstrom R."/>
            <person name="Stieglmeier M."/>
            <person name="Klingl A."/>
            <person name="Woyke T."/>
            <person name="Ryan C.M."/>
            <person name="Banfield J.F."/>
        </authorList>
    </citation>
    <scope>NUCLEOTIDE SEQUENCE [LARGE SCALE GENOMIC DNA]</scope>
</reference>
<evidence type="ECO:0008006" key="4">
    <source>
        <dbReference type="Google" id="ProtNLM"/>
    </source>
</evidence>
<dbReference type="Proteomes" id="UP000229784">
    <property type="component" value="Unassembled WGS sequence"/>
</dbReference>
<comment type="caution">
    <text evidence="2">The sequence shown here is derived from an EMBL/GenBank/DDBJ whole genome shotgun (WGS) entry which is preliminary data.</text>
</comment>
<sequence>MKIFFHKNFEKKFNKLRVSDKKRTRECLCLFSKDPFDPILENHPLKGRYTDYRNINITGNLRAIYKFLNENECIFVDVDTHSNLYY</sequence>
<name>A0A2M6XV71_9BACT</name>
<dbReference type="AlphaFoldDB" id="A0A2M6XV71"/>
<gene>
    <name evidence="2" type="ORF">COT20_00570</name>
</gene>
<dbReference type="SUPFAM" id="SSF143011">
    <property type="entry name" value="RelE-like"/>
    <property type="match status" value="1"/>
</dbReference>
<dbReference type="EMBL" id="PEXQ01000017">
    <property type="protein sequence ID" value="PIU16308.1"/>
    <property type="molecule type" value="Genomic_DNA"/>
</dbReference>
<evidence type="ECO:0000256" key="1">
    <source>
        <dbReference type="ARBA" id="ARBA00022649"/>
    </source>
</evidence>
<accession>A0A2M6XV71</accession>
<dbReference type="InterPro" id="IPR004386">
    <property type="entry name" value="Toxin_YafQ-like"/>
</dbReference>
<dbReference type="InterPro" id="IPR035093">
    <property type="entry name" value="RelE/ParE_toxin_dom_sf"/>
</dbReference>
<evidence type="ECO:0000313" key="3">
    <source>
        <dbReference type="Proteomes" id="UP000229784"/>
    </source>
</evidence>
<dbReference type="NCBIfam" id="TIGR02385">
    <property type="entry name" value="RelE_StbE"/>
    <property type="match status" value="1"/>
</dbReference>
<proteinExistence type="predicted"/>
<dbReference type="Pfam" id="PF15738">
    <property type="entry name" value="YafQ_toxin"/>
    <property type="match status" value="1"/>
</dbReference>
<keyword evidence="1" id="KW-1277">Toxin-antitoxin system</keyword>
<organism evidence="2 3">
    <name type="scientific">bacterium (Candidatus Gribaldobacteria) CG08_land_8_20_14_0_20_39_15</name>
    <dbReference type="NCBI Taxonomy" id="2014273"/>
    <lineage>
        <taxon>Bacteria</taxon>
        <taxon>Candidatus Gribaldobacteria</taxon>
    </lineage>
</organism>
<evidence type="ECO:0000313" key="2">
    <source>
        <dbReference type="EMBL" id="PIU16308.1"/>
    </source>
</evidence>
<dbReference type="InterPro" id="IPR007712">
    <property type="entry name" value="RelE/ParE_toxin"/>
</dbReference>
<protein>
    <recommendedName>
        <fullName evidence="4">Type II toxin-antitoxin system mRNA interferase toxin, RelE/StbE family</fullName>
    </recommendedName>
</protein>